<name>A0A7D9CVU8_DEKBR</name>
<feature type="transmembrane region" description="Helical" evidence="6">
    <location>
        <begin position="226"/>
        <end position="243"/>
    </location>
</feature>
<dbReference type="EMBL" id="CABFWN010000001">
    <property type="protein sequence ID" value="VUG15870.1"/>
    <property type="molecule type" value="Genomic_DNA"/>
</dbReference>
<dbReference type="InterPro" id="IPR020846">
    <property type="entry name" value="MFS_dom"/>
</dbReference>
<evidence type="ECO:0000313" key="8">
    <source>
        <dbReference type="Proteomes" id="UP000478008"/>
    </source>
</evidence>
<feature type="transmembrane region" description="Helical" evidence="6">
    <location>
        <begin position="513"/>
        <end position="531"/>
    </location>
</feature>
<dbReference type="InterPro" id="IPR011701">
    <property type="entry name" value="MFS"/>
</dbReference>
<feature type="transmembrane region" description="Helical" evidence="6">
    <location>
        <begin position="120"/>
        <end position="138"/>
    </location>
</feature>
<sequence>MSQYAPFESVVSIIRNGMKVVPTRYRNKRVVYGIAMAALTLDNLNVAGAMTTTFSIQEVFDTDYSTASWVLSAYALTLGAFIIIFGKIGDIWGAHNVFLLGLIFMSVWSLLTAIPQKSIIAMIIFRALQGIGAAALLPNGYSMAANYFQGPELEQAIRILVIVVTASMGLGAVLGGAFSCTKVGYMGFFYFTFALSFVCSVLLYFLSIPVKRAEGQRNPMVRDLDFPGIIMLVIGLLLIIIALTESSMTWKTAKVYIILPVGCILLAIMFWFETYFLTRYKRKHNRNECVPHNMQLPRQQDPDLENQGKSISGFLTRWMLNVELIFLAEAFKIPNLIPLLVGLSMVYFNFTTSLMILIQYHIYEELNTPLMAAVKILPFPVGLVSGAMMYRESQTKKIGMRNMLLISSLVLVACSVWISRTDYRARNDYWKTRFISQYILGIAINRFFMVYLNCVMASTPLNLQGLVAGIFNTFGQIFVALASAVVATILGLLEETSSNYKILQTQYHRFHNAFYTTIASAVVYFIFMLMIKDPYRKKEAVKEKSEVSVALTEAKGMKS</sequence>
<feature type="transmembrane region" description="Helical" evidence="6">
    <location>
        <begin position="66"/>
        <end position="85"/>
    </location>
</feature>
<keyword evidence="8" id="KW-1185">Reference proteome</keyword>
<dbReference type="InterPro" id="IPR036259">
    <property type="entry name" value="MFS_trans_sf"/>
</dbReference>
<feature type="transmembrane region" description="Helical" evidence="6">
    <location>
        <begin position="97"/>
        <end position="114"/>
    </location>
</feature>
<keyword evidence="3 6" id="KW-0812">Transmembrane</keyword>
<feature type="transmembrane region" description="Helical" evidence="6">
    <location>
        <begin position="30"/>
        <end position="54"/>
    </location>
</feature>
<dbReference type="GO" id="GO:0022857">
    <property type="term" value="F:transmembrane transporter activity"/>
    <property type="evidence" value="ECO:0007669"/>
    <property type="project" value="InterPro"/>
</dbReference>
<feature type="transmembrane region" description="Helical" evidence="6">
    <location>
        <begin position="159"/>
        <end position="179"/>
    </location>
</feature>
<dbReference type="PANTHER" id="PTHR42718:SF9">
    <property type="entry name" value="MAJOR FACILITATOR SUPERFAMILY MULTIDRUG TRANSPORTER MFSC"/>
    <property type="match status" value="1"/>
</dbReference>
<evidence type="ECO:0000256" key="3">
    <source>
        <dbReference type="ARBA" id="ARBA00022692"/>
    </source>
</evidence>
<dbReference type="Proteomes" id="UP000478008">
    <property type="component" value="Unassembled WGS sequence"/>
</dbReference>
<keyword evidence="4 6" id="KW-1133">Transmembrane helix</keyword>
<accession>A0A7D9CVU8</accession>
<dbReference type="Pfam" id="PF07690">
    <property type="entry name" value="MFS_1"/>
    <property type="match status" value="1"/>
</dbReference>
<evidence type="ECO:0000256" key="1">
    <source>
        <dbReference type="ARBA" id="ARBA00004141"/>
    </source>
</evidence>
<dbReference type="PROSITE" id="PS50850">
    <property type="entry name" value="MFS"/>
    <property type="match status" value="1"/>
</dbReference>
<feature type="transmembrane region" description="Helical" evidence="6">
    <location>
        <begin position="438"/>
        <end position="458"/>
    </location>
</feature>
<gene>
    <name evidence="7" type="ORF">DEBR0S1_01948G</name>
</gene>
<evidence type="ECO:0000256" key="2">
    <source>
        <dbReference type="ARBA" id="ARBA00022448"/>
    </source>
</evidence>
<dbReference type="GO" id="GO:0016020">
    <property type="term" value="C:membrane"/>
    <property type="evidence" value="ECO:0007669"/>
    <property type="project" value="UniProtKB-SubCell"/>
</dbReference>
<evidence type="ECO:0000256" key="6">
    <source>
        <dbReference type="SAM" id="Phobius"/>
    </source>
</evidence>
<protein>
    <submittedName>
        <fullName evidence="7">DEBR0S1_01948g1_1</fullName>
    </submittedName>
</protein>
<evidence type="ECO:0000256" key="5">
    <source>
        <dbReference type="ARBA" id="ARBA00023136"/>
    </source>
</evidence>
<feature type="transmembrane region" description="Helical" evidence="6">
    <location>
        <begin position="185"/>
        <end position="206"/>
    </location>
</feature>
<feature type="transmembrane region" description="Helical" evidence="6">
    <location>
        <begin position="402"/>
        <end position="418"/>
    </location>
</feature>
<proteinExistence type="predicted"/>
<dbReference type="PANTHER" id="PTHR42718">
    <property type="entry name" value="MAJOR FACILITATOR SUPERFAMILY MULTIDRUG TRANSPORTER MFSC"/>
    <property type="match status" value="1"/>
</dbReference>
<dbReference type="Gene3D" id="1.20.1250.20">
    <property type="entry name" value="MFS general substrate transporter like domains"/>
    <property type="match status" value="1"/>
</dbReference>
<feature type="transmembrane region" description="Helical" evidence="6">
    <location>
        <begin position="370"/>
        <end position="390"/>
    </location>
</feature>
<dbReference type="Gene3D" id="1.20.1720.10">
    <property type="entry name" value="Multidrug resistance protein D"/>
    <property type="match status" value="1"/>
</dbReference>
<reference evidence="7 8" key="1">
    <citation type="submission" date="2019-07" db="EMBL/GenBank/DDBJ databases">
        <authorList>
            <person name="Friedrich A."/>
            <person name="Schacherer J."/>
        </authorList>
    </citation>
    <scope>NUCLEOTIDE SEQUENCE [LARGE SCALE GENOMIC DNA]</scope>
</reference>
<feature type="transmembrane region" description="Helical" evidence="6">
    <location>
        <begin position="336"/>
        <end position="358"/>
    </location>
</feature>
<dbReference type="SUPFAM" id="SSF103473">
    <property type="entry name" value="MFS general substrate transporter"/>
    <property type="match status" value="1"/>
</dbReference>
<feature type="transmembrane region" description="Helical" evidence="6">
    <location>
        <begin position="255"/>
        <end position="277"/>
    </location>
</feature>
<dbReference type="AlphaFoldDB" id="A0A7D9CVU8"/>
<organism evidence="7 8">
    <name type="scientific">Dekkera bruxellensis</name>
    <name type="common">Brettanomyces custersii</name>
    <dbReference type="NCBI Taxonomy" id="5007"/>
    <lineage>
        <taxon>Eukaryota</taxon>
        <taxon>Fungi</taxon>
        <taxon>Dikarya</taxon>
        <taxon>Ascomycota</taxon>
        <taxon>Saccharomycotina</taxon>
        <taxon>Pichiomycetes</taxon>
        <taxon>Pichiales</taxon>
        <taxon>Pichiaceae</taxon>
        <taxon>Brettanomyces</taxon>
    </lineage>
</organism>
<feature type="transmembrane region" description="Helical" evidence="6">
    <location>
        <begin position="470"/>
        <end position="493"/>
    </location>
</feature>
<keyword evidence="2" id="KW-0813">Transport</keyword>
<evidence type="ECO:0000313" key="7">
    <source>
        <dbReference type="EMBL" id="VUG15870.1"/>
    </source>
</evidence>
<keyword evidence="5 6" id="KW-0472">Membrane</keyword>
<comment type="subcellular location">
    <subcellularLocation>
        <location evidence="1">Membrane</location>
        <topology evidence="1">Multi-pass membrane protein</topology>
    </subcellularLocation>
</comment>
<evidence type="ECO:0000256" key="4">
    <source>
        <dbReference type="ARBA" id="ARBA00022989"/>
    </source>
</evidence>